<evidence type="ECO:0000313" key="3">
    <source>
        <dbReference type="Proteomes" id="UP000502345"/>
    </source>
</evidence>
<dbReference type="AlphaFoldDB" id="A0A6G9CVM5"/>
<dbReference type="RefSeq" id="WP_166502402.1">
    <property type="nucleotide sequence ID" value="NZ_CP050124.1"/>
</dbReference>
<protein>
    <submittedName>
        <fullName evidence="2">Uncharacterized protein</fullName>
    </submittedName>
</protein>
<proteinExistence type="predicted"/>
<gene>
    <name evidence="2" type="ORF">G9444_3849</name>
</gene>
<accession>A0A6G9CVM5</accession>
<name>A0A6G9CVM5_RHOER</name>
<evidence type="ECO:0000313" key="2">
    <source>
        <dbReference type="EMBL" id="QIP41093.1"/>
    </source>
</evidence>
<sequence>MSETIGGQLPQPDPRGWLTFDHLPRELRNAEDSTQAADHETSKTMSGGSSWQRPATPTERVLLAHLGYEIPDELDTTVCYLTAGVRKRTWPALDH</sequence>
<dbReference type="Proteomes" id="UP000502345">
    <property type="component" value="Chromosome"/>
</dbReference>
<reference evidence="2 3" key="1">
    <citation type="submission" date="2020-03" db="EMBL/GenBank/DDBJ databases">
        <title>Screen low temperature-resistant strains for efficient degradation of petroleum hydrocarbons under the low temperature.</title>
        <authorList>
            <person name="Wang Y."/>
            <person name="Chen J."/>
        </authorList>
    </citation>
    <scope>NUCLEOTIDE SEQUENCE [LARGE SCALE GENOMIC DNA]</scope>
    <source>
        <strain evidence="2 3">KB1</strain>
    </source>
</reference>
<feature type="compositionally biased region" description="Polar residues" evidence="1">
    <location>
        <begin position="43"/>
        <end position="55"/>
    </location>
</feature>
<organism evidence="2 3">
    <name type="scientific">Rhodococcus erythropolis</name>
    <name type="common">Arthrobacter picolinophilus</name>
    <dbReference type="NCBI Taxonomy" id="1833"/>
    <lineage>
        <taxon>Bacteria</taxon>
        <taxon>Bacillati</taxon>
        <taxon>Actinomycetota</taxon>
        <taxon>Actinomycetes</taxon>
        <taxon>Mycobacteriales</taxon>
        <taxon>Nocardiaceae</taxon>
        <taxon>Rhodococcus</taxon>
        <taxon>Rhodococcus erythropolis group</taxon>
    </lineage>
</organism>
<evidence type="ECO:0000256" key="1">
    <source>
        <dbReference type="SAM" id="MobiDB-lite"/>
    </source>
</evidence>
<dbReference type="EMBL" id="CP050124">
    <property type="protein sequence ID" value="QIP41093.1"/>
    <property type="molecule type" value="Genomic_DNA"/>
</dbReference>
<feature type="compositionally biased region" description="Basic and acidic residues" evidence="1">
    <location>
        <begin position="26"/>
        <end position="42"/>
    </location>
</feature>
<feature type="region of interest" description="Disordered" evidence="1">
    <location>
        <begin position="26"/>
        <end position="56"/>
    </location>
</feature>